<name>A0A6V6Y3V4_9FIRM</name>
<dbReference type="SFLD" id="SFLDS00029">
    <property type="entry name" value="Radical_SAM"/>
    <property type="match status" value="1"/>
</dbReference>
<evidence type="ECO:0000313" key="8">
    <source>
        <dbReference type="EMBL" id="CAC9931645.1"/>
    </source>
</evidence>
<keyword evidence="5" id="KW-0411">Iron-sulfur</keyword>
<dbReference type="GO" id="GO:0046872">
    <property type="term" value="F:metal ion binding"/>
    <property type="evidence" value="ECO:0007669"/>
    <property type="project" value="UniProtKB-KW"/>
</dbReference>
<comment type="caution">
    <text evidence="8">The sequence shown here is derived from an EMBL/GenBank/DDBJ whole genome shotgun (WGS) entry which is preliminary data.</text>
</comment>
<accession>A0A6V6Y3V4</accession>
<dbReference type="SFLD" id="SFLDG01386">
    <property type="entry name" value="main_SPASM_domain-containing"/>
    <property type="match status" value="1"/>
</dbReference>
<dbReference type="PANTHER" id="PTHR43273:SF3">
    <property type="entry name" value="ANAEROBIC SULFATASE-MATURATING ENZYME HOMOLOG ASLB-RELATED"/>
    <property type="match status" value="1"/>
</dbReference>
<dbReference type="NCBIfam" id="TIGR04085">
    <property type="entry name" value="rSAM_more_4Fe4S"/>
    <property type="match status" value="1"/>
</dbReference>
<keyword evidence="3" id="KW-0479">Metal-binding</keyword>
<dbReference type="EMBL" id="CAIJCS010000019">
    <property type="protein sequence ID" value="CAC9931645.1"/>
    <property type="molecule type" value="Genomic_DNA"/>
</dbReference>
<keyword evidence="9" id="KW-1185">Reference proteome</keyword>
<dbReference type="GO" id="GO:0051536">
    <property type="term" value="F:iron-sulfur cluster binding"/>
    <property type="evidence" value="ECO:0007669"/>
    <property type="project" value="UniProtKB-KW"/>
</dbReference>
<evidence type="ECO:0000259" key="7">
    <source>
        <dbReference type="PROSITE" id="PS51918"/>
    </source>
</evidence>
<dbReference type="CDD" id="cd01335">
    <property type="entry name" value="Radical_SAM"/>
    <property type="match status" value="1"/>
</dbReference>
<dbReference type="RefSeq" id="WP_180499935.1">
    <property type="nucleotide sequence ID" value="NZ_CAIJCS010000019.1"/>
</dbReference>
<keyword evidence="2" id="KW-0949">S-adenosyl-L-methionine</keyword>
<dbReference type="SUPFAM" id="SSF102114">
    <property type="entry name" value="Radical SAM enzymes"/>
    <property type="match status" value="1"/>
</dbReference>
<evidence type="ECO:0000256" key="1">
    <source>
        <dbReference type="ARBA" id="ARBA00001966"/>
    </source>
</evidence>
<evidence type="ECO:0000256" key="4">
    <source>
        <dbReference type="ARBA" id="ARBA00023004"/>
    </source>
</evidence>
<sequence length="361" mass="40808">MLPKICGGFLNVTQKCNLACKYCFVKQQPMEMDFKTAKDAVDFYAQNALDELATPSVTFFGGEPMLRYEDIVKPIIEYVRGNYGEYTLSITTNGTLLDEDKLRFFKDNGVEILLSIDGDKPTQDLLRTKHDGRGSFDDIPIDLYLKYYPHGTFRATLDPRNVRDMYDNYLFAEKKGYKSVTMIPNVFEEWSAEDYDAMERGVEKIMEHIAEAKASGRSYAEFSEVEKGRSQGGDIRDRLRDEPGCGTCGLGAGLYGSIGASGDVYSCQEMTENAECADFKIGNIYTGIDDDRRIEIMSKFHVDKIKSEESGRCDNCKARNVCKGGCTINNYFKTGDLNTIPEAYCRWMEAMAKANERMVKE</sequence>
<dbReference type="InterPro" id="IPR023885">
    <property type="entry name" value="4Fe4S-binding_SPASM_dom"/>
</dbReference>
<organism evidence="8 9">
    <name type="scientific">Aedoeadaptatus nemausensis</name>
    <dbReference type="NCBI Taxonomy" id="2582829"/>
    <lineage>
        <taxon>Bacteria</taxon>
        <taxon>Bacillati</taxon>
        <taxon>Bacillota</taxon>
        <taxon>Tissierellia</taxon>
        <taxon>Tissierellales</taxon>
        <taxon>Peptoniphilaceae</taxon>
        <taxon>Aedoeadaptatus</taxon>
    </lineage>
</organism>
<dbReference type="PANTHER" id="PTHR43273">
    <property type="entry name" value="ANAEROBIC SULFATASE-MATURATING ENZYME HOMOLOG ASLB-RELATED"/>
    <property type="match status" value="1"/>
</dbReference>
<protein>
    <submittedName>
        <fullName evidence="8">Six-Cys-in-45 modification radical SAM protein</fullName>
    </submittedName>
</protein>
<dbReference type="InterPro" id="IPR023867">
    <property type="entry name" value="Sulphatase_maturase_rSAM"/>
</dbReference>
<dbReference type="InterPro" id="IPR007197">
    <property type="entry name" value="rSAM"/>
</dbReference>
<dbReference type="Gene3D" id="3.20.20.70">
    <property type="entry name" value="Aldolase class I"/>
    <property type="match status" value="1"/>
</dbReference>
<proteinExistence type="inferred from homology"/>
<keyword evidence="4" id="KW-0408">Iron</keyword>
<evidence type="ECO:0000256" key="3">
    <source>
        <dbReference type="ARBA" id="ARBA00022723"/>
    </source>
</evidence>
<feature type="domain" description="Radical SAM core" evidence="7">
    <location>
        <begin position="2"/>
        <end position="217"/>
    </location>
</feature>
<evidence type="ECO:0000256" key="2">
    <source>
        <dbReference type="ARBA" id="ARBA00022691"/>
    </source>
</evidence>
<dbReference type="SFLD" id="SFLDG01067">
    <property type="entry name" value="SPASM/twitch_domain_containing"/>
    <property type="match status" value="1"/>
</dbReference>
<dbReference type="InterPro" id="IPR058240">
    <property type="entry name" value="rSAM_sf"/>
</dbReference>
<dbReference type="Pfam" id="PF04055">
    <property type="entry name" value="Radical_SAM"/>
    <property type="match status" value="1"/>
</dbReference>
<comment type="cofactor">
    <cofactor evidence="1">
        <name>[4Fe-4S] cluster</name>
        <dbReference type="ChEBI" id="CHEBI:49883"/>
    </cofactor>
</comment>
<evidence type="ECO:0000256" key="6">
    <source>
        <dbReference type="ARBA" id="ARBA00023601"/>
    </source>
</evidence>
<reference evidence="8 9" key="1">
    <citation type="submission" date="2020-06" db="EMBL/GenBank/DDBJ databases">
        <authorList>
            <person name="Criscuolo A."/>
        </authorList>
    </citation>
    <scope>NUCLEOTIDE SEQUENCE [LARGE SCALE GENOMIC DNA]</scope>
    <source>
        <strain evidence="8">1804121828</strain>
    </source>
</reference>
<evidence type="ECO:0000313" key="9">
    <source>
        <dbReference type="Proteomes" id="UP000586454"/>
    </source>
</evidence>
<dbReference type="GO" id="GO:0016491">
    <property type="term" value="F:oxidoreductase activity"/>
    <property type="evidence" value="ECO:0007669"/>
    <property type="project" value="InterPro"/>
</dbReference>
<dbReference type="SFLD" id="SFLDG01384">
    <property type="entry name" value="thioether_bond_formation_requi"/>
    <property type="match status" value="1"/>
</dbReference>
<gene>
    <name evidence="8" type="ORF">PEPNEM18_01027</name>
</gene>
<comment type="similarity">
    <text evidence="6">Belongs to the radical SAM superfamily. Anaerobic sulfatase-maturating enzyme family.</text>
</comment>
<evidence type="ECO:0000256" key="5">
    <source>
        <dbReference type="ARBA" id="ARBA00023014"/>
    </source>
</evidence>
<dbReference type="InterPro" id="IPR013785">
    <property type="entry name" value="Aldolase_TIM"/>
</dbReference>
<dbReference type="AlphaFoldDB" id="A0A6V6Y3V4"/>
<dbReference type="PROSITE" id="PS51918">
    <property type="entry name" value="RADICAL_SAM"/>
    <property type="match status" value="1"/>
</dbReference>
<dbReference type="Proteomes" id="UP000586454">
    <property type="component" value="Unassembled WGS sequence"/>
</dbReference>